<evidence type="ECO:0000256" key="1">
    <source>
        <dbReference type="SAM" id="MobiDB-lite"/>
    </source>
</evidence>
<dbReference type="SUPFAM" id="SSF53300">
    <property type="entry name" value="vWA-like"/>
    <property type="match status" value="1"/>
</dbReference>
<feature type="domain" description="VWFA" evidence="2">
    <location>
        <begin position="97"/>
        <end position="226"/>
    </location>
</feature>
<dbReference type="InterPro" id="IPR036465">
    <property type="entry name" value="vWFA_dom_sf"/>
</dbReference>
<accession>B3TC79</accession>
<dbReference type="InterPro" id="IPR017802">
    <property type="entry name" value="VWFA-rel_acidobac-type"/>
</dbReference>
<sequence>MTGSTVTKVTMTRRVLAALSLAAVVPLVVAGQQRPEQEPDDRVLVFRGGIELINVTATVTDARGRFVSGLTKDDFRVYQDGELVDVTHFNNERVPVSLGIVLDTSESMDGQKMAAAQRALDRFLFDLLGPDDEIFLYRFDYTPELLQDWTVDRIRLSRAIRDIRPRGNTALYDAVAESVPRVAGGQHFKKALLIISDGNDNNSETDVRELRELIRESEALIYAIGIDGPSTPAGWNRPGPTIQIPRPTPFPFPGGGRRPPQIQTGRRGLRTASRGDRVDVTALRDLTDASGGRTEIVRDADDLDPATAGIADELSRQYYLGYPAQTEKDGRWHSIRVEVRNTAYRVRSRRGFMATP</sequence>
<dbReference type="InterPro" id="IPR002035">
    <property type="entry name" value="VWF_A"/>
</dbReference>
<protein>
    <submittedName>
        <fullName evidence="3">Putative von Willebrand factor type A domain protein</fullName>
    </submittedName>
</protein>
<dbReference type="AlphaFoldDB" id="B3TC79"/>
<evidence type="ECO:0000259" key="2">
    <source>
        <dbReference type="PROSITE" id="PS50234"/>
    </source>
</evidence>
<gene>
    <name evidence="3" type="ORF">ALOHA_HF4000APKG10H12ctg3g3</name>
</gene>
<dbReference type="EMBL" id="EU016668">
    <property type="protein sequence ID" value="ABZ10188.1"/>
    <property type="molecule type" value="Genomic_DNA"/>
</dbReference>
<name>B3TC79_9ZZZZ</name>
<dbReference type="SMART" id="SM00327">
    <property type="entry name" value="VWA"/>
    <property type="match status" value="1"/>
</dbReference>
<dbReference type="Gene3D" id="3.40.50.410">
    <property type="entry name" value="von Willebrand factor, type A domain"/>
    <property type="match status" value="1"/>
</dbReference>
<dbReference type="NCBIfam" id="TIGR03436">
    <property type="entry name" value="acidobact_VWFA"/>
    <property type="match status" value="1"/>
</dbReference>
<reference evidence="3" key="1">
    <citation type="journal article" date="2008" name="ISME J.">
        <title>Genomic patterns of recombination, clonal divergence and environment in marine microbial populations.</title>
        <authorList>
            <person name="Konstantinidis K.T."/>
            <person name="Delong E.F."/>
        </authorList>
    </citation>
    <scope>NUCLEOTIDE SEQUENCE</scope>
</reference>
<dbReference type="PROSITE" id="PS50234">
    <property type="entry name" value="VWFA"/>
    <property type="match status" value="1"/>
</dbReference>
<feature type="region of interest" description="Disordered" evidence="1">
    <location>
        <begin position="250"/>
        <end position="273"/>
    </location>
</feature>
<dbReference type="CDD" id="cd00198">
    <property type="entry name" value="vWFA"/>
    <property type="match status" value="1"/>
</dbReference>
<proteinExistence type="predicted"/>
<organism evidence="3">
    <name type="scientific">uncultured marine microorganism HF4000_APKG10H12</name>
    <dbReference type="NCBI Taxonomy" id="455560"/>
    <lineage>
        <taxon>unclassified sequences</taxon>
        <taxon>environmental samples</taxon>
    </lineage>
</organism>
<evidence type="ECO:0000313" key="3">
    <source>
        <dbReference type="EMBL" id="ABZ10188.1"/>
    </source>
</evidence>
<dbReference type="Pfam" id="PF13519">
    <property type="entry name" value="VWA_2"/>
    <property type="match status" value="1"/>
</dbReference>